<gene>
    <name evidence="2" type="ORF">O181_057881</name>
</gene>
<name>A0A9Q3EFZ5_9BASI</name>
<proteinExistence type="predicted"/>
<evidence type="ECO:0000313" key="3">
    <source>
        <dbReference type="Proteomes" id="UP000765509"/>
    </source>
</evidence>
<dbReference type="EMBL" id="AVOT02026455">
    <property type="protein sequence ID" value="MBW0518166.1"/>
    <property type="molecule type" value="Genomic_DNA"/>
</dbReference>
<feature type="chain" id="PRO_5040213304" description="Reverse transcriptase Ty1/copia-type domain-containing protein" evidence="1">
    <location>
        <begin position="25"/>
        <end position="269"/>
    </location>
</feature>
<keyword evidence="3" id="KW-1185">Reference proteome</keyword>
<protein>
    <recommendedName>
        <fullName evidence="4">Reverse transcriptase Ty1/copia-type domain-containing protein</fullName>
    </recommendedName>
</protein>
<keyword evidence="1" id="KW-0732">Signal</keyword>
<sequence>MKQAGHCWWLHLLGILEKLGFTSCEVNMSLYVFRKDETIIAMWIQVDDGMIASNLPKAIKQFREALCSNFEIKWRIIQCNSPLLPIPTMTSNVKGIVMDTRPFRLVIGLLAHLVSGSRPDLVFAMNYLARHSTALMATHWDVLDHHIGYLLKTWGHGIILRPAEYIALSNSTQHLVQAINQLTQLAQDFKKTIFCDNQAAVEVSIKNLSCKCMRYLDRAFFFVNNVIHKQGIMVRWVKTWEMQADAFTKRLSGQSLNQALYFLSITGNR</sequence>
<evidence type="ECO:0000313" key="2">
    <source>
        <dbReference type="EMBL" id="MBW0518166.1"/>
    </source>
</evidence>
<dbReference type="AlphaFoldDB" id="A0A9Q3EFZ5"/>
<evidence type="ECO:0008006" key="4">
    <source>
        <dbReference type="Google" id="ProtNLM"/>
    </source>
</evidence>
<comment type="caution">
    <text evidence="2">The sequence shown here is derived from an EMBL/GenBank/DDBJ whole genome shotgun (WGS) entry which is preliminary data.</text>
</comment>
<dbReference type="Proteomes" id="UP000765509">
    <property type="component" value="Unassembled WGS sequence"/>
</dbReference>
<evidence type="ECO:0000256" key="1">
    <source>
        <dbReference type="SAM" id="SignalP"/>
    </source>
</evidence>
<organism evidence="2 3">
    <name type="scientific">Austropuccinia psidii MF-1</name>
    <dbReference type="NCBI Taxonomy" id="1389203"/>
    <lineage>
        <taxon>Eukaryota</taxon>
        <taxon>Fungi</taxon>
        <taxon>Dikarya</taxon>
        <taxon>Basidiomycota</taxon>
        <taxon>Pucciniomycotina</taxon>
        <taxon>Pucciniomycetes</taxon>
        <taxon>Pucciniales</taxon>
        <taxon>Sphaerophragmiaceae</taxon>
        <taxon>Austropuccinia</taxon>
    </lineage>
</organism>
<reference evidence="2" key="1">
    <citation type="submission" date="2021-03" db="EMBL/GenBank/DDBJ databases">
        <title>Draft genome sequence of rust myrtle Austropuccinia psidii MF-1, a brazilian biotype.</title>
        <authorList>
            <person name="Quecine M.C."/>
            <person name="Pachon D.M.R."/>
            <person name="Bonatelli M.L."/>
            <person name="Correr F.H."/>
            <person name="Franceschini L.M."/>
            <person name="Leite T.F."/>
            <person name="Margarido G.R.A."/>
            <person name="Almeida C.A."/>
            <person name="Ferrarezi J.A."/>
            <person name="Labate C.A."/>
        </authorList>
    </citation>
    <scope>NUCLEOTIDE SEQUENCE</scope>
    <source>
        <strain evidence="2">MF-1</strain>
    </source>
</reference>
<accession>A0A9Q3EFZ5</accession>
<feature type="signal peptide" evidence="1">
    <location>
        <begin position="1"/>
        <end position="24"/>
    </location>
</feature>